<dbReference type="GO" id="GO:0005762">
    <property type="term" value="C:mitochondrial large ribosomal subunit"/>
    <property type="evidence" value="ECO:0007669"/>
    <property type="project" value="TreeGrafter"/>
</dbReference>
<dbReference type="HAMAP" id="MF_01366">
    <property type="entry name" value="Ribosomal_uL13"/>
    <property type="match status" value="1"/>
</dbReference>
<dbReference type="Proteomes" id="UP000030653">
    <property type="component" value="Unassembled WGS sequence"/>
</dbReference>
<dbReference type="GO" id="GO:0017148">
    <property type="term" value="P:negative regulation of translation"/>
    <property type="evidence" value="ECO:0007669"/>
    <property type="project" value="TreeGrafter"/>
</dbReference>
<dbReference type="AlphaFoldDB" id="M5GD97"/>
<dbReference type="RefSeq" id="XP_040633569.1">
    <property type="nucleotide sequence ID" value="XM_040771634.1"/>
</dbReference>
<keyword evidence="3" id="KW-0687">Ribonucleoprotein</keyword>
<evidence type="ECO:0000256" key="3">
    <source>
        <dbReference type="ARBA" id="ARBA00023274"/>
    </source>
</evidence>
<dbReference type="GO" id="GO:0003729">
    <property type="term" value="F:mRNA binding"/>
    <property type="evidence" value="ECO:0007669"/>
    <property type="project" value="TreeGrafter"/>
</dbReference>
<name>M5GD97_DACPD</name>
<proteinExistence type="inferred from homology"/>
<dbReference type="PANTHER" id="PTHR11545:SF2">
    <property type="entry name" value="LARGE RIBOSOMAL SUBUNIT PROTEIN UL13M"/>
    <property type="match status" value="1"/>
</dbReference>
<dbReference type="GeneID" id="63686696"/>
<dbReference type="EMBL" id="JH795855">
    <property type="protein sequence ID" value="EJU06675.1"/>
    <property type="molecule type" value="Genomic_DNA"/>
</dbReference>
<dbReference type="STRING" id="1858805.M5GD97"/>
<dbReference type="InterPro" id="IPR005822">
    <property type="entry name" value="Ribosomal_uL13"/>
</dbReference>
<dbReference type="HOGENOM" id="CLU_082184_1_2_1"/>
<gene>
    <name evidence="4" type="ORF">DACRYDRAFT_19725</name>
</gene>
<keyword evidence="2 4" id="KW-0689">Ribosomal protein</keyword>
<dbReference type="NCBIfam" id="TIGR01066">
    <property type="entry name" value="rplM_bact"/>
    <property type="match status" value="1"/>
</dbReference>
<evidence type="ECO:0000256" key="1">
    <source>
        <dbReference type="ARBA" id="ARBA00006227"/>
    </source>
</evidence>
<dbReference type="Gene3D" id="3.90.1180.10">
    <property type="entry name" value="Ribosomal protein L13"/>
    <property type="match status" value="1"/>
</dbReference>
<keyword evidence="5" id="KW-1185">Reference proteome</keyword>
<reference evidence="4 5" key="1">
    <citation type="journal article" date="2012" name="Science">
        <title>The Paleozoic origin of enzymatic lignin decomposition reconstructed from 31 fungal genomes.</title>
        <authorList>
            <person name="Floudas D."/>
            <person name="Binder M."/>
            <person name="Riley R."/>
            <person name="Barry K."/>
            <person name="Blanchette R.A."/>
            <person name="Henrissat B."/>
            <person name="Martinez A.T."/>
            <person name="Otillar R."/>
            <person name="Spatafora J.W."/>
            <person name="Yadav J.S."/>
            <person name="Aerts A."/>
            <person name="Benoit I."/>
            <person name="Boyd A."/>
            <person name="Carlson A."/>
            <person name="Copeland A."/>
            <person name="Coutinho P.M."/>
            <person name="de Vries R.P."/>
            <person name="Ferreira P."/>
            <person name="Findley K."/>
            <person name="Foster B."/>
            <person name="Gaskell J."/>
            <person name="Glotzer D."/>
            <person name="Gorecki P."/>
            <person name="Heitman J."/>
            <person name="Hesse C."/>
            <person name="Hori C."/>
            <person name="Igarashi K."/>
            <person name="Jurgens J.A."/>
            <person name="Kallen N."/>
            <person name="Kersten P."/>
            <person name="Kohler A."/>
            <person name="Kuees U."/>
            <person name="Kumar T.K.A."/>
            <person name="Kuo A."/>
            <person name="LaButti K."/>
            <person name="Larrondo L.F."/>
            <person name="Lindquist E."/>
            <person name="Ling A."/>
            <person name="Lombard V."/>
            <person name="Lucas S."/>
            <person name="Lundell T."/>
            <person name="Martin R."/>
            <person name="McLaughlin D.J."/>
            <person name="Morgenstern I."/>
            <person name="Morin E."/>
            <person name="Murat C."/>
            <person name="Nagy L.G."/>
            <person name="Nolan M."/>
            <person name="Ohm R.A."/>
            <person name="Patyshakuliyeva A."/>
            <person name="Rokas A."/>
            <person name="Ruiz-Duenas F.J."/>
            <person name="Sabat G."/>
            <person name="Salamov A."/>
            <person name="Samejima M."/>
            <person name="Schmutz J."/>
            <person name="Slot J.C."/>
            <person name="St John F."/>
            <person name="Stenlid J."/>
            <person name="Sun H."/>
            <person name="Sun S."/>
            <person name="Syed K."/>
            <person name="Tsang A."/>
            <person name="Wiebenga A."/>
            <person name="Young D."/>
            <person name="Pisabarro A."/>
            <person name="Eastwood D.C."/>
            <person name="Martin F."/>
            <person name="Cullen D."/>
            <person name="Grigoriev I.V."/>
            <person name="Hibbett D.S."/>
        </authorList>
    </citation>
    <scope>NUCLEOTIDE SEQUENCE [LARGE SCALE GENOMIC DNA]</scope>
    <source>
        <strain evidence="4 5">DJM-731 SS1</strain>
    </source>
</reference>
<dbReference type="PANTHER" id="PTHR11545">
    <property type="entry name" value="RIBOSOMAL PROTEIN L13"/>
    <property type="match status" value="1"/>
</dbReference>
<organism evidence="4 5">
    <name type="scientific">Dacryopinax primogenitus (strain DJM 731)</name>
    <name type="common">Brown rot fungus</name>
    <dbReference type="NCBI Taxonomy" id="1858805"/>
    <lineage>
        <taxon>Eukaryota</taxon>
        <taxon>Fungi</taxon>
        <taxon>Dikarya</taxon>
        <taxon>Basidiomycota</taxon>
        <taxon>Agaricomycotina</taxon>
        <taxon>Dacrymycetes</taxon>
        <taxon>Dacrymycetales</taxon>
        <taxon>Dacrymycetaceae</taxon>
        <taxon>Dacryopinax</taxon>
    </lineage>
</organism>
<evidence type="ECO:0000313" key="5">
    <source>
        <dbReference type="Proteomes" id="UP000030653"/>
    </source>
</evidence>
<evidence type="ECO:0000313" key="4">
    <source>
        <dbReference type="EMBL" id="EJU06675.1"/>
    </source>
</evidence>
<comment type="similarity">
    <text evidence="1">Belongs to the universal ribosomal protein uL13 family.</text>
</comment>
<sequence>MSHIIGNTALATARLWHHVDAKGRTLGPLAANIAKVLMGKHKPIYDRSADVGDRVVVTNAKHVVVTGNKADQIMYRHHTGRPGGLKEIPYKVMQEKRPDKIIKLAVSGMLPKNKLRDKRMRRLVVYPGEKNPSLRNITKRWDDGQMPGDSLSWTKSLPFPEEAKAALEAQKAGESPTA</sequence>
<dbReference type="GO" id="GO:0006412">
    <property type="term" value="P:translation"/>
    <property type="evidence" value="ECO:0007669"/>
    <property type="project" value="InterPro"/>
</dbReference>
<evidence type="ECO:0000256" key="2">
    <source>
        <dbReference type="ARBA" id="ARBA00022980"/>
    </source>
</evidence>
<feature type="non-terminal residue" evidence="4">
    <location>
        <position position="1"/>
    </location>
</feature>
<dbReference type="InterPro" id="IPR005823">
    <property type="entry name" value="Ribosomal_uL13_bac-type"/>
</dbReference>
<dbReference type="SUPFAM" id="SSF52161">
    <property type="entry name" value="Ribosomal protein L13"/>
    <property type="match status" value="1"/>
</dbReference>
<protein>
    <submittedName>
        <fullName evidence="4">Ribosomal protein L13</fullName>
    </submittedName>
</protein>
<dbReference type="Pfam" id="PF00572">
    <property type="entry name" value="Ribosomal_L13"/>
    <property type="match status" value="1"/>
</dbReference>
<dbReference type="InterPro" id="IPR036899">
    <property type="entry name" value="Ribosomal_uL13_sf"/>
</dbReference>
<accession>M5GD97</accession>
<dbReference type="OrthoDB" id="274622at2759"/>
<dbReference type="CDD" id="cd00392">
    <property type="entry name" value="Ribosomal_L13"/>
    <property type="match status" value="1"/>
</dbReference>
<dbReference type="OMA" id="HKPIYTP"/>
<dbReference type="GO" id="GO:0003735">
    <property type="term" value="F:structural constituent of ribosome"/>
    <property type="evidence" value="ECO:0007669"/>
    <property type="project" value="InterPro"/>
</dbReference>